<evidence type="ECO:0008006" key="2">
    <source>
        <dbReference type="Google" id="ProtNLM"/>
    </source>
</evidence>
<organism evidence="1">
    <name type="scientific">marine sediment metagenome</name>
    <dbReference type="NCBI Taxonomy" id="412755"/>
    <lineage>
        <taxon>unclassified sequences</taxon>
        <taxon>metagenomes</taxon>
        <taxon>ecological metagenomes</taxon>
    </lineage>
</organism>
<dbReference type="AlphaFoldDB" id="X0RWW3"/>
<comment type="caution">
    <text evidence="1">The sequence shown here is derived from an EMBL/GenBank/DDBJ whole genome shotgun (WGS) entry which is preliminary data.</text>
</comment>
<feature type="non-terminal residue" evidence="1">
    <location>
        <position position="1"/>
    </location>
</feature>
<gene>
    <name evidence="1" type="ORF">S01H1_16750</name>
</gene>
<accession>X0RWW3</accession>
<sequence>KLLPDLYETEEIATEDKQVVCKFFNPCGAQTWYIVEGKPITSDDGESVEVVGLDQPDYIFFCYVDGFSFPEWGYITLGELVQIRNPLYGLPIERDIYFNPCKFKEIQ</sequence>
<name>X0RWW3_9ZZZZ</name>
<dbReference type="Pfam" id="PF11171">
    <property type="entry name" value="DUF2958"/>
    <property type="match status" value="1"/>
</dbReference>
<protein>
    <recommendedName>
        <fullName evidence="2">DUF2958 domain-containing protein</fullName>
    </recommendedName>
</protein>
<evidence type="ECO:0000313" key="1">
    <source>
        <dbReference type="EMBL" id="GAF67471.1"/>
    </source>
</evidence>
<dbReference type="EMBL" id="BARS01008830">
    <property type="protein sequence ID" value="GAF67471.1"/>
    <property type="molecule type" value="Genomic_DNA"/>
</dbReference>
<dbReference type="InterPro" id="IPR021341">
    <property type="entry name" value="DUF2958"/>
</dbReference>
<proteinExistence type="predicted"/>
<reference evidence="1" key="1">
    <citation type="journal article" date="2014" name="Front. Microbiol.">
        <title>High frequency of phylogenetically diverse reductive dehalogenase-homologous genes in deep subseafloor sedimentary metagenomes.</title>
        <authorList>
            <person name="Kawai M."/>
            <person name="Futagami T."/>
            <person name="Toyoda A."/>
            <person name="Takaki Y."/>
            <person name="Nishi S."/>
            <person name="Hori S."/>
            <person name="Arai W."/>
            <person name="Tsubouchi T."/>
            <person name="Morono Y."/>
            <person name="Uchiyama I."/>
            <person name="Ito T."/>
            <person name="Fujiyama A."/>
            <person name="Inagaki F."/>
            <person name="Takami H."/>
        </authorList>
    </citation>
    <scope>NUCLEOTIDE SEQUENCE</scope>
    <source>
        <strain evidence="1">Expedition CK06-06</strain>
    </source>
</reference>